<evidence type="ECO:0000313" key="2">
    <source>
        <dbReference type="Proteomes" id="UP000800096"/>
    </source>
</evidence>
<proteinExistence type="predicted"/>
<keyword evidence="2" id="KW-1185">Reference proteome</keyword>
<sequence length="161" mass="19195">MAVKYTTDFIECWFFCRLLIVIYHQSYQWYFLTIVFFYIIESDYHNFDHDTIDKRFEQNTNCIVEHQSDEEFQHTRPTCEHIVLVKYSAYKLIFVVVNDHPSGQLSGHKVWCNQLVFIDVSHFVHFKPVRLGNRLDDHTDRDNGGNIASWLGTGFHKRSNV</sequence>
<dbReference type="Proteomes" id="UP000800096">
    <property type="component" value="Unassembled WGS sequence"/>
</dbReference>
<protein>
    <submittedName>
        <fullName evidence="1">Uncharacterized protein</fullName>
    </submittedName>
</protein>
<organism evidence="1 2">
    <name type="scientific">Ampelomyces quisqualis</name>
    <name type="common">Powdery mildew agent</name>
    <dbReference type="NCBI Taxonomy" id="50730"/>
    <lineage>
        <taxon>Eukaryota</taxon>
        <taxon>Fungi</taxon>
        <taxon>Dikarya</taxon>
        <taxon>Ascomycota</taxon>
        <taxon>Pezizomycotina</taxon>
        <taxon>Dothideomycetes</taxon>
        <taxon>Pleosporomycetidae</taxon>
        <taxon>Pleosporales</taxon>
        <taxon>Pleosporineae</taxon>
        <taxon>Phaeosphaeriaceae</taxon>
        <taxon>Ampelomyces</taxon>
    </lineage>
</organism>
<dbReference type="EMBL" id="ML979135">
    <property type="protein sequence ID" value="KAF1916045.1"/>
    <property type="molecule type" value="Genomic_DNA"/>
</dbReference>
<accession>A0A6A5QKB6</accession>
<name>A0A6A5QKB6_AMPQU</name>
<evidence type="ECO:0000313" key="1">
    <source>
        <dbReference type="EMBL" id="KAF1916045.1"/>
    </source>
</evidence>
<dbReference type="AlphaFoldDB" id="A0A6A5QKB6"/>
<gene>
    <name evidence="1" type="ORF">BDU57DRAFT_538381</name>
</gene>
<reference evidence="1" key="1">
    <citation type="journal article" date="2020" name="Stud. Mycol.">
        <title>101 Dothideomycetes genomes: a test case for predicting lifestyles and emergence of pathogens.</title>
        <authorList>
            <person name="Haridas S."/>
            <person name="Albert R."/>
            <person name="Binder M."/>
            <person name="Bloem J."/>
            <person name="Labutti K."/>
            <person name="Salamov A."/>
            <person name="Andreopoulos B."/>
            <person name="Baker S."/>
            <person name="Barry K."/>
            <person name="Bills G."/>
            <person name="Bluhm B."/>
            <person name="Cannon C."/>
            <person name="Castanera R."/>
            <person name="Culley D."/>
            <person name="Daum C."/>
            <person name="Ezra D."/>
            <person name="Gonzalez J."/>
            <person name="Henrissat B."/>
            <person name="Kuo A."/>
            <person name="Liang C."/>
            <person name="Lipzen A."/>
            <person name="Lutzoni F."/>
            <person name="Magnuson J."/>
            <person name="Mondo S."/>
            <person name="Nolan M."/>
            <person name="Ohm R."/>
            <person name="Pangilinan J."/>
            <person name="Park H.-J."/>
            <person name="Ramirez L."/>
            <person name="Alfaro M."/>
            <person name="Sun H."/>
            <person name="Tritt A."/>
            <person name="Yoshinaga Y."/>
            <person name="Zwiers L.-H."/>
            <person name="Turgeon B."/>
            <person name="Goodwin S."/>
            <person name="Spatafora J."/>
            <person name="Crous P."/>
            <person name="Grigoriev I."/>
        </authorList>
    </citation>
    <scope>NUCLEOTIDE SEQUENCE</scope>
    <source>
        <strain evidence="1">HMLAC05119</strain>
    </source>
</reference>